<evidence type="ECO:0000313" key="3">
    <source>
        <dbReference type="Proteomes" id="UP000196778"/>
    </source>
</evidence>
<dbReference type="AlphaFoldDB" id="A0A1R4IEB3"/>
<organism evidence="2 3">
    <name type="scientific">Mycetocola reblochoni REB411</name>
    <dbReference type="NCBI Taxonomy" id="1255698"/>
    <lineage>
        <taxon>Bacteria</taxon>
        <taxon>Bacillati</taxon>
        <taxon>Actinomycetota</taxon>
        <taxon>Actinomycetes</taxon>
        <taxon>Micrococcales</taxon>
        <taxon>Microbacteriaceae</taxon>
        <taxon>Mycetocola</taxon>
    </lineage>
</organism>
<gene>
    <name evidence="2" type="ORF">FM119_01205</name>
</gene>
<dbReference type="EMBL" id="FUKR01000006">
    <property type="protein sequence ID" value="SJN17884.1"/>
    <property type="molecule type" value="Genomic_DNA"/>
</dbReference>
<dbReference type="RefSeq" id="WP_245827168.1">
    <property type="nucleotide sequence ID" value="NZ_FUKR01000006.1"/>
</dbReference>
<dbReference type="Proteomes" id="UP000196778">
    <property type="component" value="Unassembled WGS sequence"/>
</dbReference>
<protein>
    <submittedName>
        <fullName evidence="2">Uncharacterized protein</fullName>
    </submittedName>
</protein>
<sequence>MTDSLAPLGALDIAAQLTVLGALVAALVLALIARRSTSDGPGIAAGAVTAAALVTALATGQNSSGIAVVVGILGIVLATLGGSPLTEIVLRSADRGGRNHRGSPATAATTDTGGPRIADGELLKGGTTIGYLERFLTAGALLAGALTAVAIVVAVKGLGRFTELDSPAARERFIIGTLASLGWAALSVSPALVLR</sequence>
<keyword evidence="1" id="KW-0812">Transmembrane</keyword>
<evidence type="ECO:0000256" key="1">
    <source>
        <dbReference type="SAM" id="Phobius"/>
    </source>
</evidence>
<feature type="transmembrane region" description="Helical" evidence="1">
    <location>
        <begin position="135"/>
        <end position="153"/>
    </location>
</feature>
<feature type="transmembrane region" description="Helical" evidence="1">
    <location>
        <begin position="173"/>
        <end position="194"/>
    </location>
</feature>
<reference evidence="3" key="1">
    <citation type="submission" date="2017-02" db="EMBL/GenBank/DDBJ databases">
        <authorList>
            <person name="Dridi B."/>
        </authorList>
    </citation>
    <scope>NUCLEOTIDE SEQUENCE [LARGE SCALE GENOMIC DNA]</scope>
    <source>
        <strain evidence="3">EB411</strain>
    </source>
</reference>
<keyword evidence="1" id="KW-1133">Transmembrane helix</keyword>
<keyword evidence="3" id="KW-1185">Reference proteome</keyword>
<feature type="transmembrane region" description="Helical" evidence="1">
    <location>
        <begin position="40"/>
        <end position="60"/>
    </location>
</feature>
<evidence type="ECO:0000313" key="2">
    <source>
        <dbReference type="EMBL" id="SJN17884.1"/>
    </source>
</evidence>
<proteinExistence type="predicted"/>
<feature type="transmembrane region" description="Helical" evidence="1">
    <location>
        <begin position="13"/>
        <end position="33"/>
    </location>
</feature>
<accession>A0A1R4IEB3</accession>
<keyword evidence="1" id="KW-0472">Membrane</keyword>
<name>A0A1R4IEB3_9MICO</name>
<feature type="transmembrane region" description="Helical" evidence="1">
    <location>
        <begin position="66"/>
        <end position="90"/>
    </location>
</feature>